<dbReference type="InterPro" id="IPR005749">
    <property type="entry name" value="Ribosomal_uL15_bac-type"/>
</dbReference>
<dbReference type="EMBL" id="JBHULU010000004">
    <property type="protein sequence ID" value="MFD2512837.1"/>
    <property type="molecule type" value="Genomic_DNA"/>
</dbReference>
<keyword evidence="2 4" id="KW-0689">Ribosomal protein</keyword>
<evidence type="ECO:0000256" key="2">
    <source>
        <dbReference type="ARBA" id="ARBA00022980"/>
    </source>
</evidence>
<evidence type="ECO:0000256" key="4">
    <source>
        <dbReference type="HAMAP-Rule" id="MF_01341"/>
    </source>
</evidence>
<dbReference type="InterPro" id="IPR001196">
    <property type="entry name" value="Ribosomal_uL15_CS"/>
</dbReference>
<dbReference type="InterPro" id="IPR036227">
    <property type="entry name" value="Ribosomal_uL15/eL18_sf"/>
</dbReference>
<dbReference type="PANTHER" id="PTHR12934">
    <property type="entry name" value="50S RIBOSOMAL PROTEIN L15"/>
    <property type="match status" value="1"/>
</dbReference>
<feature type="compositionally biased region" description="Gly residues" evidence="6">
    <location>
        <begin position="21"/>
        <end position="31"/>
    </location>
</feature>
<keyword evidence="4" id="KW-0694">RNA-binding</keyword>
<dbReference type="Proteomes" id="UP001597544">
    <property type="component" value="Unassembled WGS sequence"/>
</dbReference>
<feature type="region of interest" description="Disordered" evidence="6">
    <location>
        <begin position="1"/>
        <end position="56"/>
    </location>
</feature>
<evidence type="ECO:0000256" key="3">
    <source>
        <dbReference type="ARBA" id="ARBA00023274"/>
    </source>
</evidence>
<sequence length="148" mass="16213">MYLNSLKPAEGSVRNRKRIGRGTGSGRGGTSTRGHKGAKSRSGYSQKSGFEGGQMPLQRRVPKYGFKNINRVEYKAINIDVIQSLAESTNETVFNFDYFRAHGLVQKNDKIKVLGRGEINKAVEIHAHAFSQTATESIEKAGGKTVAI</sequence>
<gene>
    <name evidence="4 8" type="primary">rplO</name>
    <name evidence="8" type="ORF">ACFSRY_03080</name>
</gene>
<keyword evidence="3 4" id="KW-0687">Ribonucleoprotein</keyword>
<comment type="similarity">
    <text evidence="1 4 5">Belongs to the universal ribosomal protein uL15 family.</text>
</comment>
<dbReference type="Gene3D" id="3.100.10.10">
    <property type="match status" value="1"/>
</dbReference>
<dbReference type="HAMAP" id="MF_01341">
    <property type="entry name" value="Ribosomal_uL15"/>
    <property type="match status" value="1"/>
</dbReference>
<dbReference type="NCBIfam" id="TIGR01071">
    <property type="entry name" value="rplO_bact"/>
    <property type="match status" value="1"/>
</dbReference>
<dbReference type="SUPFAM" id="SSF52080">
    <property type="entry name" value="Ribosomal proteins L15p and L18e"/>
    <property type="match status" value="1"/>
</dbReference>
<organism evidence="8 9">
    <name type="scientific">Pontibacter locisalis</name>
    <dbReference type="NCBI Taxonomy" id="1719035"/>
    <lineage>
        <taxon>Bacteria</taxon>
        <taxon>Pseudomonadati</taxon>
        <taxon>Bacteroidota</taxon>
        <taxon>Cytophagia</taxon>
        <taxon>Cytophagales</taxon>
        <taxon>Hymenobacteraceae</taxon>
        <taxon>Pontibacter</taxon>
    </lineage>
</organism>
<dbReference type="InterPro" id="IPR021131">
    <property type="entry name" value="Ribosomal_uL15/eL18"/>
</dbReference>
<dbReference type="PROSITE" id="PS00475">
    <property type="entry name" value="RIBOSOMAL_L15"/>
    <property type="match status" value="1"/>
</dbReference>
<feature type="domain" description="Large ribosomal subunit protein uL15/eL18" evidence="7">
    <location>
        <begin position="77"/>
        <end position="145"/>
    </location>
</feature>
<dbReference type="RefSeq" id="WP_377503300.1">
    <property type="nucleotide sequence ID" value="NZ_JBHULU010000004.1"/>
</dbReference>
<comment type="caution">
    <text evidence="8">The sequence shown here is derived from an EMBL/GenBank/DDBJ whole genome shotgun (WGS) entry which is preliminary data.</text>
</comment>
<comment type="subunit">
    <text evidence="4">Part of the 50S ribosomal subunit.</text>
</comment>
<evidence type="ECO:0000256" key="5">
    <source>
        <dbReference type="RuleBase" id="RU003888"/>
    </source>
</evidence>
<name>A0ABW5IIU2_9BACT</name>
<proteinExistence type="inferred from homology"/>
<dbReference type="InterPro" id="IPR030878">
    <property type="entry name" value="Ribosomal_uL15"/>
</dbReference>
<protein>
    <recommendedName>
        <fullName evidence="4">Large ribosomal subunit protein uL15</fullName>
    </recommendedName>
</protein>
<keyword evidence="4" id="KW-0699">rRNA-binding</keyword>
<comment type="function">
    <text evidence="4">Binds to the 23S rRNA.</text>
</comment>
<dbReference type="Pfam" id="PF00828">
    <property type="entry name" value="Ribosomal_L27A"/>
    <property type="match status" value="1"/>
</dbReference>
<keyword evidence="9" id="KW-1185">Reference proteome</keyword>
<reference evidence="9" key="1">
    <citation type="journal article" date="2019" name="Int. J. Syst. Evol. Microbiol.">
        <title>The Global Catalogue of Microorganisms (GCM) 10K type strain sequencing project: providing services to taxonomists for standard genome sequencing and annotation.</title>
        <authorList>
            <consortium name="The Broad Institute Genomics Platform"/>
            <consortium name="The Broad Institute Genome Sequencing Center for Infectious Disease"/>
            <person name="Wu L."/>
            <person name="Ma J."/>
        </authorList>
    </citation>
    <scope>NUCLEOTIDE SEQUENCE [LARGE SCALE GENOMIC DNA]</scope>
    <source>
        <strain evidence="9">KCTC 42498</strain>
    </source>
</reference>
<evidence type="ECO:0000256" key="6">
    <source>
        <dbReference type="SAM" id="MobiDB-lite"/>
    </source>
</evidence>
<accession>A0ABW5IIU2</accession>
<evidence type="ECO:0000313" key="8">
    <source>
        <dbReference type="EMBL" id="MFD2512837.1"/>
    </source>
</evidence>
<evidence type="ECO:0000259" key="7">
    <source>
        <dbReference type="Pfam" id="PF00828"/>
    </source>
</evidence>
<evidence type="ECO:0000313" key="9">
    <source>
        <dbReference type="Proteomes" id="UP001597544"/>
    </source>
</evidence>
<evidence type="ECO:0000256" key="1">
    <source>
        <dbReference type="ARBA" id="ARBA00007320"/>
    </source>
</evidence>
<dbReference type="GO" id="GO:0005840">
    <property type="term" value="C:ribosome"/>
    <property type="evidence" value="ECO:0007669"/>
    <property type="project" value="UniProtKB-KW"/>
</dbReference>
<dbReference type="PANTHER" id="PTHR12934:SF11">
    <property type="entry name" value="LARGE RIBOSOMAL SUBUNIT PROTEIN UL15M"/>
    <property type="match status" value="1"/>
</dbReference>